<gene>
    <name evidence="1" type="ORF">BSTOLATCC_MIC57133</name>
</gene>
<name>A0AAU9KFX4_9CILI</name>
<dbReference type="AlphaFoldDB" id="A0AAU9KFX4"/>
<comment type="caution">
    <text evidence="1">The sequence shown here is derived from an EMBL/GenBank/DDBJ whole genome shotgun (WGS) entry which is preliminary data.</text>
</comment>
<dbReference type="Proteomes" id="UP001162131">
    <property type="component" value="Unassembled WGS sequence"/>
</dbReference>
<proteinExistence type="predicted"/>
<evidence type="ECO:0000313" key="1">
    <source>
        <dbReference type="EMBL" id="CAG9332846.1"/>
    </source>
</evidence>
<organism evidence="1 2">
    <name type="scientific">Blepharisma stoltei</name>
    <dbReference type="NCBI Taxonomy" id="1481888"/>
    <lineage>
        <taxon>Eukaryota</taxon>
        <taxon>Sar</taxon>
        <taxon>Alveolata</taxon>
        <taxon>Ciliophora</taxon>
        <taxon>Postciliodesmatophora</taxon>
        <taxon>Heterotrichea</taxon>
        <taxon>Heterotrichida</taxon>
        <taxon>Blepharismidae</taxon>
        <taxon>Blepharisma</taxon>
    </lineage>
</organism>
<evidence type="ECO:0000313" key="2">
    <source>
        <dbReference type="Proteomes" id="UP001162131"/>
    </source>
</evidence>
<dbReference type="EMBL" id="CAJZBQ010000055">
    <property type="protein sequence ID" value="CAG9332846.1"/>
    <property type="molecule type" value="Genomic_DNA"/>
</dbReference>
<reference evidence="1" key="1">
    <citation type="submission" date="2021-09" db="EMBL/GenBank/DDBJ databases">
        <authorList>
            <consortium name="AG Swart"/>
            <person name="Singh M."/>
            <person name="Singh A."/>
            <person name="Seah K."/>
            <person name="Emmerich C."/>
        </authorList>
    </citation>
    <scope>NUCLEOTIDE SEQUENCE</scope>
    <source>
        <strain evidence="1">ATCC30299</strain>
    </source>
</reference>
<sequence length="254" mass="29888">MGCSESLHTKELPEKLTWTRPDFDELCSKGEEALKRLNILRRDLLCSWDRLSAHLSIKNLRPEQVHIGLLISLSILSCQDFLGINLHLSNKLPGILFSQDALELIPHHTHHMLNFQQAYQMWCEFSLEIEQSLPTIRAIETIIIQCGNLYYALTDERLSRATREEWRIVDFRKIEGSVSENLRVLVEAADLFHEILRNVRDWTVSLRNSFDRVREERTQYEIHHLADKCKESSVWEVKNIIEFVREDITRILNQ</sequence>
<accession>A0AAU9KFX4</accession>
<keyword evidence="2" id="KW-1185">Reference proteome</keyword>
<protein>
    <submittedName>
        <fullName evidence="1">Uncharacterized protein</fullName>
    </submittedName>
</protein>